<evidence type="ECO:0000256" key="8">
    <source>
        <dbReference type="ARBA" id="ARBA00040748"/>
    </source>
</evidence>
<name>A0AAF0F898_9BASI</name>
<keyword evidence="4" id="KW-0813">Transport</keyword>
<dbReference type="InterPro" id="IPR036871">
    <property type="entry name" value="PX_dom_sf"/>
</dbReference>
<organism evidence="11 12">
    <name type="scientific">Malassezia japonica</name>
    <dbReference type="NCBI Taxonomy" id="223818"/>
    <lineage>
        <taxon>Eukaryota</taxon>
        <taxon>Fungi</taxon>
        <taxon>Dikarya</taxon>
        <taxon>Basidiomycota</taxon>
        <taxon>Ustilaginomycotina</taxon>
        <taxon>Malasseziomycetes</taxon>
        <taxon>Malasseziales</taxon>
        <taxon>Malasseziaceae</taxon>
        <taxon>Malassezia</taxon>
    </lineage>
</organism>
<dbReference type="PANTHER" id="PTHR45949">
    <property type="entry name" value="SORTING NEXIN-4"/>
    <property type="match status" value="1"/>
</dbReference>
<dbReference type="PROSITE" id="PS50195">
    <property type="entry name" value="PX"/>
    <property type="match status" value="1"/>
</dbReference>
<dbReference type="GO" id="GO:0034727">
    <property type="term" value="P:piecemeal microautophagy of the nucleus"/>
    <property type="evidence" value="ECO:0007669"/>
    <property type="project" value="TreeGrafter"/>
</dbReference>
<evidence type="ECO:0000259" key="10">
    <source>
        <dbReference type="PROSITE" id="PS50195"/>
    </source>
</evidence>
<comment type="similarity">
    <text evidence="3">Belongs to the sorting nexin family.</text>
</comment>
<dbReference type="GO" id="GO:0061709">
    <property type="term" value="P:reticulophagy"/>
    <property type="evidence" value="ECO:0007669"/>
    <property type="project" value="TreeGrafter"/>
</dbReference>
<keyword evidence="7" id="KW-0472">Membrane</keyword>
<dbReference type="AlphaFoldDB" id="A0AAF0F898"/>
<dbReference type="GO" id="GO:0015031">
    <property type="term" value="P:protein transport"/>
    <property type="evidence" value="ECO:0007669"/>
    <property type="project" value="TreeGrafter"/>
</dbReference>
<keyword evidence="6" id="KW-0446">Lipid-binding</keyword>
<evidence type="ECO:0000256" key="3">
    <source>
        <dbReference type="ARBA" id="ARBA00010883"/>
    </source>
</evidence>
<dbReference type="Proteomes" id="UP001217754">
    <property type="component" value="Chromosome 6"/>
</dbReference>
<dbReference type="InterPro" id="IPR027267">
    <property type="entry name" value="AH/BAR_dom_sf"/>
</dbReference>
<dbReference type="GO" id="GO:0035091">
    <property type="term" value="F:phosphatidylinositol binding"/>
    <property type="evidence" value="ECO:0007669"/>
    <property type="project" value="InterPro"/>
</dbReference>
<dbReference type="GO" id="GO:0005769">
    <property type="term" value="C:early endosome"/>
    <property type="evidence" value="ECO:0007669"/>
    <property type="project" value="TreeGrafter"/>
</dbReference>
<feature type="domain" description="PX" evidence="10">
    <location>
        <begin position="23"/>
        <end position="145"/>
    </location>
</feature>
<dbReference type="InterPro" id="IPR001683">
    <property type="entry name" value="PX_dom"/>
</dbReference>
<evidence type="ECO:0000256" key="5">
    <source>
        <dbReference type="ARBA" id="ARBA00022490"/>
    </source>
</evidence>
<protein>
    <recommendedName>
        <fullName evidence="8">Sorting nexin-4</fullName>
    </recommendedName>
    <alternativeName>
        <fullName evidence="9">Autophagy-related protein 24</fullName>
    </alternativeName>
</protein>
<reference evidence="11" key="1">
    <citation type="submission" date="2023-03" db="EMBL/GenBank/DDBJ databases">
        <title>Mating type loci evolution in Malassezia.</title>
        <authorList>
            <person name="Coelho M.A."/>
        </authorList>
    </citation>
    <scope>NUCLEOTIDE SEQUENCE</scope>
    <source>
        <strain evidence="11">CBS 9431</strain>
    </source>
</reference>
<evidence type="ECO:0000256" key="7">
    <source>
        <dbReference type="ARBA" id="ARBA00023136"/>
    </source>
</evidence>
<comment type="subcellular location">
    <subcellularLocation>
        <location evidence="2">Cytoplasm</location>
    </subcellularLocation>
    <subcellularLocation>
        <location evidence="1">Endomembrane system</location>
        <topology evidence="1">Peripheral membrane protein</topology>
    </subcellularLocation>
</comment>
<evidence type="ECO:0000313" key="12">
    <source>
        <dbReference type="Proteomes" id="UP001217754"/>
    </source>
</evidence>
<dbReference type="GO" id="GO:0000407">
    <property type="term" value="C:phagophore assembly site"/>
    <property type="evidence" value="ECO:0007669"/>
    <property type="project" value="TreeGrafter"/>
</dbReference>
<dbReference type="SMART" id="SM00312">
    <property type="entry name" value="PX"/>
    <property type="match status" value="1"/>
</dbReference>
<dbReference type="GO" id="GO:0032456">
    <property type="term" value="P:endocytic recycling"/>
    <property type="evidence" value="ECO:0007669"/>
    <property type="project" value="TreeGrafter"/>
</dbReference>
<dbReference type="GeneID" id="85226875"/>
<accession>A0AAF0F898</accession>
<keyword evidence="12" id="KW-1185">Reference proteome</keyword>
<dbReference type="CDD" id="cd06863">
    <property type="entry name" value="PX_Atg24p"/>
    <property type="match status" value="1"/>
</dbReference>
<sequence>MAASAGPLEWHGALQVQIFDPRTETPGAPSESGSQAGRSETFVSYGVRAESSLPHFARGYMVTRKRFQDFAFLHDALAKEFPACIIPPLPEKRRIGYVIGDRFSEAFIQRRAGELQLFLERICRHPTLQRATILQQFLESNEWHIDMHTHSGRPVASEDGVHQAAQHSLVEQMSDTILNAFAKVRKPDPRFLAVKAELEQNEESVSQLRRVLLRNRTHVSDYTDFATSLEQLAILESGMAGTLTEAAKALHAYGDLQTKYTTQCTDVVLGQLQSQLAYAHAHAAPLKLRESKQLDFEGLTDYLAHEVTERDRLVALGGPRGAEAAGNVRGTGLRGYLRSTVDKVWGVDEEQARIERLQRLDGRIEELNEAVQTAHDQALALNTHVAQEHHVYTLGRRREQKQTLAAYVDGNIALYSQGVSIFDKLIASLEKEAV</sequence>
<evidence type="ECO:0000256" key="1">
    <source>
        <dbReference type="ARBA" id="ARBA00004184"/>
    </source>
</evidence>
<dbReference type="EMBL" id="CP119963">
    <property type="protein sequence ID" value="WFD40238.1"/>
    <property type="molecule type" value="Genomic_DNA"/>
</dbReference>
<dbReference type="SUPFAM" id="SSF64268">
    <property type="entry name" value="PX domain"/>
    <property type="match status" value="1"/>
</dbReference>
<dbReference type="GO" id="GO:0000422">
    <property type="term" value="P:autophagy of mitochondrion"/>
    <property type="evidence" value="ECO:0007669"/>
    <property type="project" value="TreeGrafter"/>
</dbReference>
<evidence type="ECO:0000256" key="9">
    <source>
        <dbReference type="ARBA" id="ARBA00041273"/>
    </source>
</evidence>
<dbReference type="Gene3D" id="1.20.1270.60">
    <property type="entry name" value="Arfaptin homology (AH) domain/BAR domain"/>
    <property type="match status" value="1"/>
</dbReference>
<proteinExistence type="inferred from homology"/>
<dbReference type="Gene3D" id="3.30.1520.10">
    <property type="entry name" value="Phox-like domain"/>
    <property type="match status" value="1"/>
</dbReference>
<dbReference type="Pfam" id="PF00787">
    <property type="entry name" value="PX"/>
    <property type="match status" value="1"/>
</dbReference>
<keyword evidence="5" id="KW-0963">Cytoplasm</keyword>
<evidence type="ECO:0000256" key="4">
    <source>
        <dbReference type="ARBA" id="ARBA00022448"/>
    </source>
</evidence>
<evidence type="ECO:0000313" key="11">
    <source>
        <dbReference type="EMBL" id="WFD40238.1"/>
    </source>
</evidence>
<gene>
    <name evidence="11" type="primary">SNX4</name>
    <name evidence="11" type="ORF">MJAP1_003224</name>
</gene>
<evidence type="ECO:0000256" key="2">
    <source>
        <dbReference type="ARBA" id="ARBA00004496"/>
    </source>
</evidence>
<evidence type="ECO:0000256" key="6">
    <source>
        <dbReference type="ARBA" id="ARBA00023121"/>
    </source>
</evidence>
<dbReference type="PANTHER" id="PTHR45949:SF2">
    <property type="entry name" value="SORTING NEXIN-4"/>
    <property type="match status" value="1"/>
</dbReference>
<dbReference type="RefSeq" id="XP_060123135.1">
    <property type="nucleotide sequence ID" value="XM_060267152.1"/>
</dbReference>